<evidence type="ECO:0000256" key="1">
    <source>
        <dbReference type="SAM" id="Phobius"/>
    </source>
</evidence>
<evidence type="ECO:0000313" key="3">
    <source>
        <dbReference type="EMBL" id="SCU92057.1"/>
    </source>
</evidence>
<sequence length="300" mass="33683">MRREFVCFVTCLVTVSAFAQDEIFEIATNRQDLKWNLFNVFVTIAGAIVACFPFSSLMGLGIPVCIMSTLAALSTLTCLTLKMYDGLIADPCSNPQLVQFFRDVGIEADFCKAQNMTGVSILQVDSWRSSSTGKSFADMNLKVDLTTSIVQNSNGEERTAFCFNYSTREIGSANFLSNDYHQICMTKFAAHRLAENPRRVMPRQALFNAYATINRKLGGKKYPQVESFIQNLYSIFGGYTEELVSKLSTLAQNLEDEKWQEVVITDQIDGVEELIIRIRTTSSIIKNENMKTNFLNSTCL</sequence>
<keyword evidence="1" id="KW-0812">Transmembrane</keyword>
<keyword evidence="1" id="KW-1133">Transmembrane helix</keyword>
<gene>
    <name evidence="3" type="ORF">LAMI_0E08570G</name>
</gene>
<reference evidence="3 4" key="1">
    <citation type="submission" date="2016-03" db="EMBL/GenBank/DDBJ databases">
        <authorList>
            <person name="Devillers H."/>
        </authorList>
    </citation>
    <scope>NUCLEOTIDE SEQUENCE [LARGE SCALE GENOMIC DNA]</scope>
    <source>
        <strain evidence="3">CBS 11717</strain>
    </source>
</reference>
<keyword evidence="2" id="KW-0732">Signal</keyword>
<organism evidence="3 4">
    <name type="scientific">Lachancea mirantina</name>
    <dbReference type="NCBI Taxonomy" id="1230905"/>
    <lineage>
        <taxon>Eukaryota</taxon>
        <taxon>Fungi</taxon>
        <taxon>Dikarya</taxon>
        <taxon>Ascomycota</taxon>
        <taxon>Saccharomycotina</taxon>
        <taxon>Saccharomycetes</taxon>
        <taxon>Saccharomycetales</taxon>
        <taxon>Saccharomycetaceae</taxon>
        <taxon>Lachancea</taxon>
    </lineage>
</organism>
<keyword evidence="4" id="KW-1185">Reference proteome</keyword>
<keyword evidence="1" id="KW-0472">Membrane</keyword>
<dbReference type="Proteomes" id="UP000191024">
    <property type="component" value="Chromosome E"/>
</dbReference>
<feature type="transmembrane region" description="Helical" evidence="1">
    <location>
        <begin position="35"/>
        <end position="54"/>
    </location>
</feature>
<dbReference type="AlphaFoldDB" id="A0A1G4JN81"/>
<feature type="signal peptide" evidence="2">
    <location>
        <begin position="1"/>
        <end position="19"/>
    </location>
</feature>
<dbReference type="OrthoDB" id="4035770at2759"/>
<feature type="chain" id="PRO_5009236105" evidence="2">
    <location>
        <begin position="20"/>
        <end position="300"/>
    </location>
</feature>
<name>A0A1G4JN81_9SACH</name>
<evidence type="ECO:0000256" key="2">
    <source>
        <dbReference type="SAM" id="SignalP"/>
    </source>
</evidence>
<proteinExistence type="predicted"/>
<evidence type="ECO:0000313" key="4">
    <source>
        <dbReference type="Proteomes" id="UP000191024"/>
    </source>
</evidence>
<dbReference type="EMBL" id="LT598465">
    <property type="protein sequence ID" value="SCU92057.1"/>
    <property type="molecule type" value="Genomic_DNA"/>
</dbReference>
<accession>A0A1G4JN81</accession>
<protein>
    <submittedName>
        <fullName evidence="3">LAMI_0E08570g1_1</fullName>
    </submittedName>
</protein>